<evidence type="ECO:0000313" key="2">
    <source>
        <dbReference type="EMBL" id="GES33567.1"/>
    </source>
</evidence>
<evidence type="ECO:0000259" key="1">
    <source>
        <dbReference type="PROSITE" id="PS51186"/>
    </source>
</evidence>
<dbReference type="RefSeq" id="WP_086718259.1">
    <property type="nucleotide sequence ID" value="NZ_BLAG01000020.1"/>
</dbReference>
<dbReference type="Gene3D" id="3.40.630.30">
    <property type="match status" value="1"/>
</dbReference>
<sequence length="216" mass="24070">MTLLTHWPLAGLRLTTPRLELRWPTPDDLAALASLAADGVHDPAVQPFTVAWTDAAPELRARSVLQFHWRCWGEWQPENWELNLAVVRDGTVVGTQGISARDFSVRREVGTGSWLGRSHHRQGLGTEMRAAVLHLAFAGLGAQDAVSGAYEDNTASLEVSRKLGYREDGMERHAVRAEPVVLRRLRLTAEQWQQHQLVPVETAGLQECLPWFGLTT</sequence>
<protein>
    <submittedName>
        <fullName evidence="2">Putative succinyl-CoA transferase</fullName>
    </submittedName>
</protein>
<dbReference type="Proteomes" id="UP000325598">
    <property type="component" value="Unassembled WGS sequence"/>
</dbReference>
<dbReference type="InterPro" id="IPR000182">
    <property type="entry name" value="GNAT_dom"/>
</dbReference>
<proteinExistence type="predicted"/>
<dbReference type="PROSITE" id="PS51186">
    <property type="entry name" value="GNAT"/>
    <property type="match status" value="1"/>
</dbReference>
<comment type="caution">
    <text evidence="2">The sequence shown here is derived from an EMBL/GenBank/DDBJ whole genome shotgun (WGS) entry which is preliminary data.</text>
</comment>
<dbReference type="GO" id="GO:0008999">
    <property type="term" value="F:protein-N-terminal-alanine acetyltransferase activity"/>
    <property type="evidence" value="ECO:0007669"/>
    <property type="project" value="TreeGrafter"/>
</dbReference>
<dbReference type="PANTHER" id="PTHR43441:SF11">
    <property type="entry name" value="RIBOSOMAL-PROTEIN-SERINE ACETYLTRANSFERASE"/>
    <property type="match status" value="1"/>
</dbReference>
<dbReference type="AlphaFoldDB" id="A0A5J4LHB5"/>
<dbReference type="SUPFAM" id="SSF55729">
    <property type="entry name" value="Acyl-CoA N-acyltransferases (Nat)"/>
    <property type="match status" value="1"/>
</dbReference>
<accession>A0A5J4LHB5</accession>
<gene>
    <name evidence="2" type="ORF">San01_60550</name>
</gene>
<keyword evidence="3" id="KW-1185">Reference proteome</keyword>
<dbReference type="OrthoDB" id="3466127at2"/>
<dbReference type="Pfam" id="PF13302">
    <property type="entry name" value="Acetyltransf_3"/>
    <property type="match status" value="1"/>
</dbReference>
<feature type="domain" description="N-acetyltransferase" evidence="1">
    <location>
        <begin position="43"/>
        <end position="188"/>
    </location>
</feature>
<dbReference type="GeneID" id="96750112"/>
<dbReference type="InterPro" id="IPR051908">
    <property type="entry name" value="Ribosomal_N-acetyltransferase"/>
</dbReference>
<reference evidence="2 3" key="1">
    <citation type="submission" date="2019-10" db="EMBL/GenBank/DDBJ databases">
        <title>Whole genome shotgun sequence of Streptomyces angustmyceticus NBRC 3934.</title>
        <authorList>
            <person name="Hosoyama A."/>
            <person name="Ichikawa N."/>
            <person name="Kimura A."/>
            <person name="Kitahashi Y."/>
            <person name="Komaki H."/>
            <person name="Uohara A."/>
        </authorList>
    </citation>
    <scope>NUCLEOTIDE SEQUENCE [LARGE SCALE GENOMIC DNA]</scope>
    <source>
        <strain evidence="2 3">NBRC 3934</strain>
    </source>
</reference>
<dbReference type="EMBL" id="BLAG01000020">
    <property type="protein sequence ID" value="GES33567.1"/>
    <property type="molecule type" value="Genomic_DNA"/>
</dbReference>
<keyword evidence="2" id="KW-0808">Transferase</keyword>
<dbReference type="InterPro" id="IPR016181">
    <property type="entry name" value="Acyl_CoA_acyltransferase"/>
</dbReference>
<dbReference type="GO" id="GO:1990189">
    <property type="term" value="F:protein N-terminal-serine acetyltransferase activity"/>
    <property type="evidence" value="ECO:0007669"/>
    <property type="project" value="TreeGrafter"/>
</dbReference>
<organism evidence="2 3">
    <name type="scientific">Streptomyces angustmyceticus</name>
    <dbReference type="NCBI Taxonomy" id="285578"/>
    <lineage>
        <taxon>Bacteria</taxon>
        <taxon>Bacillati</taxon>
        <taxon>Actinomycetota</taxon>
        <taxon>Actinomycetes</taxon>
        <taxon>Kitasatosporales</taxon>
        <taxon>Streptomycetaceae</taxon>
        <taxon>Streptomyces</taxon>
    </lineage>
</organism>
<dbReference type="GO" id="GO:0005737">
    <property type="term" value="C:cytoplasm"/>
    <property type="evidence" value="ECO:0007669"/>
    <property type="project" value="TreeGrafter"/>
</dbReference>
<evidence type="ECO:0000313" key="3">
    <source>
        <dbReference type="Proteomes" id="UP000325598"/>
    </source>
</evidence>
<dbReference type="PANTHER" id="PTHR43441">
    <property type="entry name" value="RIBOSOMAL-PROTEIN-SERINE ACETYLTRANSFERASE"/>
    <property type="match status" value="1"/>
</dbReference>
<name>A0A5J4LHB5_9ACTN</name>